<dbReference type="GO" id="GO:0004252">
    <property type="term" value="F:serine-type endopeptidase activity"/>
    <property type="evidence" value="ECO:0007669"/>
    <property type="project" value="InterPro"/>
</dbReference>
<dbReference type="InterPro" id="IPR018114">
    <property type="entry name" value="TRYPSIN_HIS"/>
</dbReference>
<keyword evidence="2" id="KW-0645">Protease</keyword>
<dbReference type="InterPro" id="IPR033116">
    <property type="entry name" value="TRYPSIN_SER"/>
</dbReference>
<dbReference type="PANTHER" id="PTHR24253">
    <property type="entry name" value="TRANSMEMBRANE PROTEASE SERINE"/>
    <property type="match status" value="1"/>
</dbReference>
<dbReference type="InterPro" id="IPR009003">
    <property type="entry name" value="Peptidase_S1_PA"/>
</dbReference>
<dbReference type="PROSITE" id="PS00134">
    <property type="entry name" value="TRYPSIN_HIS"/>
    <property type="match status" value="1"/>
</dbReference>
<gene>
    <name evidence="4" type="primary">LOC100916184</name>
</gene>
<evidence type="ECO:0000313" key="4">
    <source>
        <dbReference type="Ensembl" id="ENSSHAP00000030589.1"/>
    </source>
</evidence>
<feature type="domain" description="Peptidase S1" evidence="3">
    <location>
        <begin position="84"/>
        <end position="326"/>
    </location>
</feature>
<dbReference type="FunCoup" id="A0A7N4NYW2">
    <property type="interactions" value="92"/>
</dbReference>
<dbReference type="InterPro" id="IPR001314">
    <property type="entry name" value="Peptidase_S1A"/>
</dbReference>
<dbReference type="CDD" id="cd00190">
    <property type="entry name" value="Tryp_SPc"/>
    <property type="match status" value="1"/>
</dbReference>
<dbReference type="InterPro" id="IPR043504">
    <property type="entry name" value="Peptidase_S1_PA_chymotrypsin"/>
</dbReference>
<dbReference type="Proteomes" id="UP000007648">
    <property type="component" value="Unassembled WGS sequence"/>
</dbReference>
<sequence>MFPGTKPPGLASLPPEPCPDLSPGLTALPFPEFRPWPVITPCPEPERSPSQVPPTPFPRFGPLSHQARPYVSPGCGQPRMSGRIVGGRDAREGEWPWQASLQYRWAHVCGASLISRQWVLTAAHCFSRPVRLSEYTIRLGELRLARPSPQALSLHLLRVVLNANFTEDGAQGDIALIQLLRPVPFSAHILPVCLPGPGSPPPPGTPCWVTGWGSLRSGVSLPGSRPLQGVQVPLIDRRTCDRLYHVDSDTSLTEPIVLPGTLCAGYARGSKDACQGDSGGPLVCIQSGRWVLEGVVSWGKGCALPNRPGVYTSVAYYWPWIQAHLGTSALQVHHHVPGHPQPHQFLHFFLPNF</sequence>
<protein>
    <submittedName>
        <fullName evidence="4">Serine protease 33</fullName>
    </submittedName>
</protein>
<reference evidence="4 5" key="1">
    <citation type="journal article" date="2011" name="Proc. Natl. Acad. Sci. U.S.A.">
        <title>Genetic diversity and population structure of the endangered marsupial Sarcophilus harrisii (Tasmanian devil).</title>
        <authorList>
            <person name="Miller W."/>
            <person name="Hayes V.M."/>
            <person name="Ratan A."/>
            <person name="Petersen D.C."/>
            <person name="Wittekindt N.E."/>
            <person name="Miller J."/>
            <person name="Walenz B."/>
            <person name="Knight J."/>
            <person name="Qi J."/>
            <person name="Zhao F."/>
            <person name="Wang Q."/>
            <person name="Bedoya-Reina O.C."/>
            <person name="Katiyar N."/>
            <person name="Tomsho L.P."/>
            <person name="Kasson L.M."/>
            <person name="Hardie R.A."/>
            <person name="Woodbridge P."/>
            <person name="Tindall E.A."/>
            <person name="Bertelsen M.F."/>
            <person name="Dixon D."/>
            <person name="Pyecroft S."/>
            <person name="Helgen K.M."/>
            <person name="Lesk A.M."/>
            <person name="Pringle T.H."/>
            <person name="Patterson N."/>
            <person name="Zhang Y."/>
            <person name="Kreiss A."/>
            <person name="Woods G.M."/>
            <person name="Jones M.E."/>
            <person name="Schuster S.C."/>
        </authorList>
    </citation>
    <scope>NUCLEOTIDE SEQUENCE [LARGE SCALE GENOMIC DNA]</scope>
</reference>
<organism evidence="4 5">
    <name type="scientific">Sarcophilus harrisii</name>
    <name type="common">Tasmanian devil</name>
    <name type="synonym">Sarcophilus laniarius</name>
    <dbReference type="NCBI Taxonomy" id="9305"/>
    <lineage>
        <taxon>Eukaryota</taxon>
        <taxon>Metazoa</taxon>
        <taxon>Chordata</taxon>
        <taxon>Craniata</taxon>
        <taxon>Vertebrata</taxon>
        <taxon>Euteleostomi</taxon>
        <taxon>Mammalia</taxon>
        <taxon>Metatheria</taxon>
        <taxon>Dasyuromorphia</taxon>
        <taxon>Dasyuridae</taxon>
        <taxon>Sarcophilus</taxon>
    </lineage>
</organism>
<reference evidence="4" key="3">
    <citation type="submission" date="2025-09" db="UniProtKB">
        <authorList>
            <consortium name="Ensembl"/>
        </authorList>
    </citation>
    <scope>IDENTIFICATION</scope>
</reference>
<dbReference type="SUPFAM" id="SSF50494">
    <property type="entry name" value="Trypsin-like serine proteases"/>
    <property type="match status" value="1"/>
</dbReference>
<evidence type="ECO:0000259" key="3">
    <source>
        <dbReference type="PROSITE" id="PS50240"/>
    </source>
</evidence>
<proteinExistence type="predicted"/>
<dbReference type="InterPro" id="IPR001254">
    <property type="entry name" value="Trypsin_dom"/>
</dbReference>
<keyword evidence="5" id="KW-1185">Reference proteome</keyword>
<dbReference type="Pfam" id="PF00089">
    <property type="entry name" value="Trypsin"/>
    <property type="match status" value="1"/>
</dbReference>
<dbReference type="PROSITE" id="PS50240">
    <property type="entry name" value="TRYPSIN_DOM"/>
    <property type="match status" value="1"/>
</dbReference>
<dbReference type="GO" id="GO:0006508">
    <property type="term" value="P:proteolysis"/>
    <property type="evidence" value="ECO:0007669"/>
    <property type="project" value="UniProtKB-KW"/>
</dbReference>
<dbReference type="SMART" id="SM00020">
    <property type="entry name" value="Tryp_SPc"/>
    <property type="match status" value="1"/>
</dbReference>
<dbReference type="PROSITE" id="PS00135">
    <property type="entry name" value="TRYPSIN_SER"/>
    <property type="match status" value="1"/>
</dbReference>
<dbReference type="AlphaFoldDB" id="A0A7N4NYW2"/>
<keyword evidence="2" id="KW-0378">Hydrolase</keyword>
<keyword evidence="2" id="KW-0720">Serine protease</keyword>
<evidence type="ECO:0000256" key="1">
    <source>
        <dbReference type="ARBA" id="ARBA00023157"/>
    </source>
</evidence>
<reference evidence="4" key="2">
    <citation type="submission" date="2025-08" db="UniProtKB">
        <authorList>
            <consortium name="Ensembl"/>
        </authorList>
    </citation>
    <scope>IDENTIFICATION</scope>
</reference>
<dbReference type="Ensembl" id="ENSSHAT00000025273.1">
    <property type="protein sequence ID" value="ENSSHAP00000030589.1"/>
    <property type="gene ID" value="ENSSHAG00000021364.1"/>
</dbReference>
<evidence type="ECO:0000313" key="5">
    <source>
        <dbReference type="Proteomes" id="UP000007648"/>
    </source>
</evidence>
<dbReference type="GeneTree" id="ENSGT00940000162519"/>
<dbReference type="PANTHER" id="PTHR24253:SF58">
    <property type="entry name" value="SERINE PROTEASE 33"/>
    <property type="match status" value="1"/>
</dbReference>
<accession>A0A7N4NYW2</accession>
<keyword evidence="1" id="KW-1015">Disulfide bond</keyword>
<dbReference type="PRINTS" id="PR00722">
    <property type="entry name" value="CHYMOTRYPSIN"/>
</dbReference>
<dbReference type="InParanoid" id="A0A7N4NYW2"/>
<dbReference type="Gene3D" id="2.40.10.10">
    <property type="entry name" value="Trypsin-like serine proteases"/>
    <property type="match status" value="1"/>
</dbReference>
<evidence type="ECO:0000256" key="2">
    <source>
        <dbReference type="RuleBase" id="RU363034"/>
    </source>
</evidence>
<dbReference type="FunFam" id="2.40.10.10:FF:000039">
    <property type="entry name" value="Brain-specific serine protease 4"/>
    <property type="match status" value="1"/>
</dbReference>
<name>A0A7N4NYW2_SARHA</name>